<accession>A0AAD5SWV3</accession>
<feature type="compositionally biased region" description="Gly residues" evidence="1">
    <location>
        <begin position="827"/>
        <end position="836"/>
    </location>
</feature>
<feature type="compositionally biased region" description="Polar residues" evidence="1">
    <location>
        <begin position="533"/>
        <end position="551"/>
    </location>
</feature>
<feature type="region of interest" description="Disordered" evidence="1">
    <location>
        <begin position="327"/>
        <end position="350"/>
    </location>
</feature>
<evidence type="ECO:0000256" key="2">
    <source>
        <dbReference type="SAM" id="Phobius"/>
    </source>
</evidence>
<feature type="compositionally biased region" description="Low complexity" evidence="1">
    <location>
        <begin position="798"/>
        <end position="814"/>
    </location>
</feature>
<sequence>MPIVTEVFPQILTLVKALTTIIPAVKISEFILTFLSLIFCEAPEIGMAIDHAVIITAVFTDVMVALLDVTFLVVFVKYVQTTQNDGEKIDNRFMIISKYGVASCCFKMIDPVFLIAFAVYGKNLLVIVAMLGKFMAVAILFFMKVALFRERVRKEQVLSNRISQFTHHSRNGGKFKAKEHGASIIRANLKQNKFSSDIRVSQNGDMGIPVYFAQPKRAKRARSRSFNSGDEMKEEIGDNTDSGDIRAVQRRSILSFLGRERQQQQQQLAENTSRDSIGQWWHERESPRDRDGEPLWMTRMRQISHETRHSARTTEAMPDFETRTTRRYSRFGPPTASSQSQRLSQRQFPLSSDRVSFRDELLRATLPPLNETSSPDRAIATIGVNQFDGESEAIRTNGNSSGATAVEDFARAAQRARAAARISAERSQRLLREISQSASTGSGPELRISDIAQHVRTLTRASPLTRSIIDSNPSEALSASVNRVNSLLASMESSESLSSPSTPSETLDRAISWLRADRLARYERLSSAALNYTPSPPSINTWPPTSISPFSDPSAPGATGPLYSEDFLNLYEPEDFITSTTPADRSSTTSNSARNIAVTGVTAPRNSVSVTTRNLENTMENNLSVRGYAVFGRLGNAEESAIRMPSVAPENFVLFRNVQSSQSPSILQPTFSSLSNEVPPAVVITEFHTPADVEPTAVTSTTSTVAQPAASLWSSLTEAANLAISLSPPLPPSTINLLQPSPPLAAAIISGGSSPSLGPRVPRDFSPGFGSIRLHQRSPRIAAATSRGLGGGVGVGSSGSSEDAPVLPPAAVAVESENSESAFSGGSISGDGGGSVGADRVSVTGLGRQLGNR</sequence>
<feature type="transmembrane region" description="Helical" evidence="2">
    <location>
        <begin position="96"/>
        <end position="117"/>
    </location>
</feature>
<protein>
    <submittedName>
        <fullName evidence="3">Uncharacterized protein</fullName>
    </submittedName>
</protein>
<dbReference type="EMBL" id="JADGJH010001892">
    <property type="protein sequence ID" value="KAJ3107785.1"/>
    <property type="molecule type" value="Genomic_DNA"/>
</dbReference>
<keyword evidence="2" id="KW-0812">Transmembrane</keyword>
<keyword evidence="2" id="KW-1133">Transmembrane helix</keyword>
<evidence type="ECO:0000313" key="4">
    <source>
        <dbReference type="Proteomes" id="UP001211907"/>
    </source>
</evidence>
<feature type="compositionally biased region" description="Low complexity" evidence="1">
    <location>
        <begin position="337"/>
        <end position="350"/>
    </location>
</feature>
<feature type="region of interest" description="Disordered" evidence="1">
    <location>
        <begin position="533"/>
        <end position="558"/>
    </location>
</feature>
<feature type="region of interest" description="Disordered" evidence="1">
    <location>
        <begin position="221"/>
        <end position="244"/>
    </location>
</feature>
<proteinExistence type="predicted"/>
<feature type="transmembrane region" description="Helical" evidence="2">
    <location>
        <begin position="20"/>
        <end position="40"/>
    </location>
</feature>
<feature type="compositionally biased region" description="Basic and acidic residues" evidence="1">
    <location>
        <begin position="281"/>
        <end position="293"/>
    </location>
</feature>
<organism evidence="3 4">
    <name type="scientific">Physocladia obscura</name>
    <dbReference type="NCBI Taxonomy" id="109957"/>
    <lineage>
        <taxon>Eukaryota</taxon>
        <taxon>Fungi</taxon>
        <taxon>Fungi incertae sedis</taxon>
        <taxon>Chytridiomycota</taxon>
        <taxon>Chytridiomycota incertae sedis</taxon>
        <taxon>Chytridiomycetes</taxon>
        <taxon>Chytridiales</taxon>
        <taxon>Chytriomycetaceae</taxon>
        <taxon>Physocladia</taxon>
    </lineage>
</organism>
<evidence type="ECO:0000313" key="3">
    <source>
        <dbReference type="EMBL" id="KAJ3107785.1"/>
    </source>
</evidence>
<name>A0AAD5SWV3_9FUNG</name>
<feature type="transmembrane region" description="Helical" evidence="2">
    <location>
        <begin position="52"/>
        <end position="76"/>
    </location>
</feature>
<dbReference type="Proteomes" id="UP001211907">
    <property type="component" value="Unassembled WGS sequence"/>
</dbReference>
<comment type="caution">
    <text evidence="3">The sequence shown here is derived from an EMBL/GenBank/DDBJ whole genome shotgun (WGS) entry which is preliminary data.</text>
</comment>
<keyword evidence="4" id="KW-1185">Reference proteome</keyword>
<feature type="region of interest" description="Disordered" evidence="1">
    <location>
        <begin position="785"/>
        <end position="853"/>
    </location>
</feature>
<dbReference type="AlphaFoldDB" id="A0AAD5SWV3"/>
<gene>
    <name evidence="3" type="ORF">HK100_003524</name>
</gene>
<reference evidence="3" key="1">
    <citation type="submission" date="2020-05" db="EMBL/GenBank/DDBJ databases">
        <title>Phylogenomic resolution of chytrid fungi.</title>
        <authorList>
            <person name="Stajich J.E."/>
            <person name="Amses K."/>
            <person name="Simmons R."/>
            <person name="Seto K."/>
            <person name="Myers J."/>
            <person name="Bonds A."/>
            <person name="Quandt C.A."/>
            <person name="Barry K."/>
            <person name="Liu P."/>
            <person name="Grigoriev I."/>
            <person name="Longcore J.E."/>
            <person name="James T.Y."/>
        </authorList>
    </citation>
    <scope>NUCLEOTIDE SEQUENCE</scope>
    <source>
        <strain evidence="3">JEL0513</strain>
    </source>
</reference>
<feature type="region of interest" description="Disordered" evidence="1">
    <location>
        <begin position="259"/>
        <end position="294"/>
    </location>
</feature>
<feature type="compositionally biased region" description="Gly residues" evidence="1">
    <location>
        <begin position="788"/>
        <end position="797"/>
    </location>
</feature>
<feature type="transmembrane region" description="Helical" evidence="2">
    <location>
        <begin position="124"/>
        <end position="143"/>
    </location>
</feature>
<evidence type="ECO:0000256" key="1">
    <source>
        <dbReference type="SAM" id="MobiDB-lite"/>
    </source>
</evidence>
<keyword evidence="2" id="KW-0472">Membrane</keyword>